<feature type="transmembrane region" description="Helical" evidence="1">
    <location>
        <begin position="81"/>
        <end position="108"/>
    </location>
</feature>
<name>A0A6V7Q2P4_ANACO</name>
<reference evidence="2" key="1">
    <citation type="submission" date="2020-07" db="EMBL/GenBank/DDBJ databases">
        <authorList>
            <person name="Lin J."/>
        </authorList>
    </citation>
    <scope>NUCLEOTIDE SEQUENCE</scope>
</reference>
<gene>
    <name evidence="2" type="ORF">CB5_LOCUS20501</name>
</gene>
<dbReference type="PANTHER" id="PTHR31721:SF3">
    <property type="entry name" value="EXPRESSED PROTEIN"/>
    <property type="match status" value="1"/>
</dbReference>
<keyword evidence="1" id="KW-0472">Membrane</keyword>
<accession>A0A6V7Q2P4</accession>
<dbReference type="PANTHER" id="PTHR31721">
    <property type="entry name" value="OS06G0710300 PROTEIN"/>
    <property type="match status" value="1"/>
</dbReference>
<feature type="transmembrane region" description="Helical" evidence="1">
    <location>
        <begin position="174"/>
        <end position="197"/>
    </location>
</feature>
<evidence type="ECO:0000313" key="2">
    <source>
        <dbReference type="EMBL" id="CAD1837290.1"/>
    </source>
</evidence>
<organism evidence="2">
    <name type="scientific">Ananas comosus var. bracteatus</name>
    <name type="common">red pineapple</name>
    <dbReference type="NCBI Taxonomy" id="296719"/>
    <lineage>
        <taxon>Eukaryota</taxon>
        <taxon>Viridiplantae</taxon>
        <taxon>Streptophyta</taxon>
        <taxon>Embryophyta</taxon>
        <taxon>Tracheophyta</taxon>
        <taxon>Spermatophyta</taxon>
        <taxon>Magnoliopsida</taxon>
        <taxon>Liliopsida</taxon>
        <taxon>Poales</taxon>
        <taxon>Bromeliaceae</taxon>
        <taxon>Bromelioideae</taxon>
        <taxon>Ananas</taxon>
    </lineage>
</organism>
<feature type="transmembrane region" description="Helical" evidence="1">
    <location>
        <begin position="34"/>
        <end position="60"/>
    </location>
</feature>
<keyword evidence="1" id="KW-1133">Transmembrane helix</keyword>
<keyword evidence="1" id="KW-0812">Transmembrane</keyword>
<sequence>MQRPCCFVPLTNKRNWATLCQILVEKGIVGCQSFSLIAVAGSLVGSILCFVEVIRLLFVLESFLEYFHAISKRAEDRGEIIKLLIEALDMFLVGTALLTFGMGLYVMFAASSGKNQKNRERHPVAESNFGPFSLKKLKEGMAMQSISEAKSKLGHAIMLILHAGVLDKFKNVPLISGLDLACFAGAVFVSSASVFLLSKLTTQRSTNISV</sequence>
<evidence type="ECO:0000256" key="1">
    <source>
        <dbReference type="SAM" id="Phobius"/>
    </source>
</evidence>
<dbReference type="InterPro" id="IPR005134">
    <property type="entry name" value="UPF0114"/>
</dbReference>
<protein>
    <submittedName>
        <fullName evidence="2">Uncharacterized protein</fullName>
    </submittedName>
</protein>
<dbReference type="EMBL" id="LR862132">
    <property type="protein sequence ID" value="CAD1837290.1"/>
    <property type="molecule type" value="Genomic_DNA"/>
</dbReference>
<dbReference type="AlphaFoldDB" id="A0A6V7Q2P4"/>
<proteinExistence type="predicted"/>
<dbReference type="Pfam" id="PF03350">
    <property type="entry name" value="UPF0114"/>
    <property type="match status" value="1"/>
</dbReference>